<evidence type="ECO:0000313" key="2">
    <source>
        <dbReference type="Proteomes" id="UP000030687"/>
    </source>
</evidence>
<dbReference type="Gramene" id="ESR34987">
    <property type="protein sequence ID" value="ESR34987"/>
    <property type="gene ID" value="CICLE_v10006328mg"/>
</dbReference>
<protein>
    <submittedName>
        <fullName evidence="1">Uncharacterized protein</fullName>
    </submittedName>
</protein>
<reference evidence="1 2" key="1">
    <citation type="submission" date="2013-10" db="EMBL/GenBank/DDBJ databases">
        <authorList>
            <consortium name="International Citrus Genome Consortium"/>
            <person name="Jenkins J."/>
            <person name="Schmutz J."/>
            <person name="Prochnik S."/>
            <person name="Rokhsar D."/>
            <person name="Gmitter F."/>
            <person name="Ollitrault P."/>
            <person name="Machado M."/>
            <person name="Talon M."/>
            <person name="Wincker P."/>
            <person name="Jaillon O."/>
            <person name="Morgante M."/>
        </authorList>
    </citation>
    <scope>NUCLEOTIDE SEQUENCE</scope>
    <source>
        <strain evidence="2">cv. Clemenules</strain>
    </source>
</reference>
<accession>V4S3U7</accession>
<dbReference type="EMBL" id="KI537036">
    <property type="protein sequence ID" value="ESR34987.1"/>
    <property type="molecule type" value="Genomic_DNA"/>
</dbReference>
<dbReference type="AlphaFoldDB" id="V4S3U7"/>
<keyword evidence="2" id="KW-1185">Reference proteome</keyword>
<gene>
    <name evidence="1" type="ORF">CICLE_v10006328mg</name>
</gene>
<name>V4S3U7_CITCL</name>
<sequence length="90" mass="10490">MDFTQLERIDKRIKKWNASVHAYTTKHTITHHAHHGINTTTNLSFIFKVSINFGLTLMNAYHQTHLSIKLTNKNLLTKSIAKIKERHIIN</sequence>
<evidence type="ECO:0000313" key="1">
    <source>
        <dbReference type="EMBL" id="ESR34987.1"/>
    </source>
</evidence>
<dbReference type="InParanoid" id="V4S3U7"/>
<dbReference type="KEGG" id="cic:CICLE_v10006328mg"/>
<organism evidence="1 2">
    <name type="scientific">Citrus clementina</name>
    <name type="common">Clementine</name>
    <name type="synonym">Citrus deliciosa x Citrus sinensis</name>
    <dbReference type="NCBI Taxonomy" id="85681"/>
    <lineage>
        <taxon>Eukaryota</taxon>
        <taxon>Viridiplantae</taxon>
        <taxon>Streptophyta</taxon>
        <taxon>Embryophyta</taxon>
        <taxon>Tracheophyta</taxon>
        <taxon>Spermatophyta</taxon>
        <taxon>Magnoliopsida</taxon>
        <taxon>eudicotyledons</taxon>
        <taxon>Gunneridae</taxon>
        <taxon>Pentapetalae</taxon>
        <taxon>rosids</taxon>
        <taxon>malvids</taxon>
        <taxon>Sapindales</taxon>
        <taxon>Rutaceae</taxon>
        <taxon>Aurantioideae</taxon>
        <taxon>Citrus</taxon>
    </lineage>
</organism>
<proteinExistence type="predicted"/>
<dbReference type="Proteomes" id="UP000030687">
    <property type="component" value="Unassembled WGS sequence"/>
</dbReference>